<evidence type="ECO:0000256" key="1">
    <source>
        <dbReference type="ARBA" id="ARBA00023239"/>
    </source>
</evidence>
<dbReference type="PANTHER" id="PTHR21240">
    <property type="entry name" value="2-AMINO-3-CARBOXYLMUCONATE-6-SEMIALDEHYDE DECARBOXYLASE"/>
    <property type="match status" value="1"/>
</dbReference>
<feature type="domain" description="Amidohydrolase-related" evidence="2">
    <location>
        <begin position="6"/>
        <end position="225"/>
    </location>
</feature>
<dbReference type="GO" id="GO:0016831">
    <property type="term" value="F:carboxy-lyase activity"/>
    <property type="evidence" value="ECO:0007669"/>
    <property type="project" value="InterPro"/>
</dbReference>
<reference evidence="3" key="1">
    <citation type="submission" date="2018-05" db="EMBL/GenBank/DDBJ databases">
        <authorList>
            <person name="Lanie J.A."/>
            <person name="Ng W.-L."/>
            <person name="Kazmierczak K.M."/>
            <person name="Andrzejewski T.M."/>
            <person name="Davidsen T.M."/>
            <person name="Wayne K.J."/>
            <person name="Tettelin H."/>
            <person name="Glass J.I."/>
            <person name="Rusch D."/>
            <person name="Podicherti R."/>
            <person name="Tsui H.-C.T."/>
            <person name="Winkler M.E."/>
        </authorList>
    </citation>
    <scope>NUCLEOTIDE SEQUENCE</scope>
</reference>
<sequence>PRLMGFTDDVNTWCAHISKSNPRRLLAFGGLDPRDPAVISNPTAAVDRLVDLGIRALKIHPPHQELRANAYRKGAAEEHLPALEGIYGRLQEVKMPLMIHTGTSVFPGARSRYGDPMDCDDIGIDFPDLKIILAHCGRPMWAQSAIFIIRRFPDAYIDLSSIPPKRLLHYIPMLEKLANKCLWGTDWPGPGAPTMDHNVMEFLKLDLSEKACKLILHDNAASLFPDP</sequence>
<dbReference type="InterPro" id="IPR006680">
    <property type="entry name" value="Amidohydro-rel"/>
</dbReference>
<dbReference type="InterPro" id="IPR032465">
    <property type="entry name" value="ACMSD"/>
</dbReference>
<dbReference type="InterPro" id="IPR032466">
    <property type="entry name" value="Metal_Hydrolase"/>
</dbReference>
<dbReference type="EMBL" id="UINC01131019">
    <property type="protein sequence ID" value="SVD12469.1"/>
    <property type="molecule type" value="Genomic_DNA"/>
</dbReference>
<dbReference type="Gene3D" id="3.20.20.140">
    <property type="entry name" value="Metal-dependent hydrolases"/>
    <property type="match status" value="1"/>
</dbReference>
<gene>
    <name evidence="3" type="ORF">METZ01_LOCUS365323</name>
</gene>
<dbReference type="SUPFAM" id="SSF51556">
    <property type="entry name" value="Metallo-dependent hydrolases"/>
    <property type="match status" value="1"/>
</dbReference>
<keyword evidence="1" id="KW-0456">Lyase</keyword>
<proteinExistence type="predicted"/>
<accession>A0A382SRB4</accession>
<dbReference type="AlphaFoldDB" id="A0A382SRB4"/>
<feature type="non-terminal residue" evidence="3">
    <location>
        <position position="1"/>
    </location>
</feature>
<evidence type="ECO:0000259" key="2">
    <source>
        <dbReference type="Pfam" id="PF04909"/>
    </source>
</evidence>
<dbReference type="PANTHER" id="PTHR21240:SF19">
    <property type="entry name" value="CATALYTIC_ HYDROLASE"/>
    <property type="match status" value="1"/>
</dbReference>
<dbReference type="GO" id="GO:0016787">
    <property type="term" value="F:hydrolase activity"/>
    <property type="evidence" value="ECO:0007669"/>
    <property type="project" value="InterPro"/>
</dbReference>
<dbReference type="Pfam" id="PF04909">
    <property type="entry name" value="Amidohydro_2"/>
    <property type="match status" value="1"/>
</dbReference>
<protein>
    <recommendedName>
        <fullName evidence="2">Amidohydrolase-related domain-containing protein</fullName>
    </recommendedName>
</protein>
<name>A0A382SRB4_9ZZZZ</name>
<organism evidence="3">
    <name type="scientific">marine metagenome</name>
    <dbReference type="NCBI Taxonomy" id="408172"/>
    <lineage>
        <taxon>unclassified sequences</taxon>
        <taxon>metagenomes</taxon>
        <taxon>ecological metagenomes</taxon>
    </lineage>
</organism>
<evidence type="ECO:0000313" key="3">
    <source>
        <dbReference type="EMBL" id="SVD12469.1"/>
    </source>
</evidence>